<feature type="compositionally biased region" description="Pro residues" evidence="1">
    <location>
        <begin position="195"/>
        <end position="206"/>
    </location>
</feature>
<feature type="transmembrane region" description="Helical" evidence="2">
    <location>
        <begin position="284"/>
        <end position="301"/>
    </location>
</feature>
<proteinExistence type="predicted"/>
<dbReference type="VEuPathDB" id="FungiDB:CTRG_00285"/>
<dbReference type="KEGG" id="ctp:CTRG_00285"/>
<organism evidence="3 4">
    <name type="scientific">Candida tropicalis (strain ATCC MYA-3404 / T1)</name>
    <name type="common">Yeast</name>
    <dbReference type="NCBI Taxonomy" id="294747"/>
    <lineage>
        <taxon>Eukaryota</taxon>
        <taxon>Fungi</taxon>
        <taxon>Dikarya</taxon>
        <taxon>Ascomycota</taxon>
        <taxon>Saccharomycotina</taxon>
        <taxon>Pichiomycetes</taxon>
        <taxon>Debaryomycetaceae</taxon>
        <taxon>Candida/Lodderomyces clade</taxon>
        <taxon>Candida</taxon>
    </lineage>
</organism>
<reference evidence="3 4" key="1">
    <citation type="journal article" date="2009" name="Nature">
        <title>Evolution of pathogenicity and sexual reproduction in eight Candida genomes.</title>
        <authorList>
            <person name="Butler G."/>
            <person name="Rasmussen M.D."/>
            <person name="Lin M.F."/>
            <person name="Santos M.A."/>
            <person name="Sakthikumar S."/>
            <person name="Munro C.A."/>
            <person name="Rheinbay E."/>
            <person name="Grabherr M."/>
            <person name="Forche A."/>
            <person name="Reedy J.L."/>
            <person name="Agrafioti I."/>
            <person name="Arnaud M.B."/>
            <person name="Bates S."/>
            <person name="Brown A.J."/>
            <person name="Brunke S."/>
            <person name="Costanzo M.C."/>
            <person name="Fitzpatrick D.A."/>
            <person name="de Groot P.W."/>
            <person name="Harris D."/>
            <person name="Hoyer L.L."/>
            <person name="Hube B."/>
            <person name="Klis F.M."/>
            <person name="Kodira C."/>
            <person name="Lennard N."/>
            <person name="Logue M.E."/>
            <person name="Martin R."/>
            <person name="Neiman A.M."/>
            <person name="Nikolaou E."/>
            <person name="Quail M.A."/>
            <person name="Quinn J."/>
            <person name="Santos M.C."/>
            <person name="Schmitzberger F.F."/>
            <person name="Sherlock G."/>
            <person name="Shah P."/>
            <person name="Silverstein K.A."/>
            <person name="Skrzypek M.S."/>
            <person name="Soll D."/>
            <person name="Staggs R."/>
            <person name="Stansfield I."/>
            <person name="Stumpf M.P."/>
            <person name="Sudbery P.E."/>
            <person name="Srikantha T."/>
            <person name="Zeng Q."/>
            <person name="Berman J."/>
            <person name="Berriman M."/>
            <person name="Heitman J."/>
            <person name="Gow N.A."/>
            <person name="Lorenz M.C."/>
            <person name="Birren B.W."/>
            <person name="Kellis M."/>
            <person name="Cuomo C.A."/>
        </authorList>
    </citation>
    <scope>NUCLEOTIDE SEQUENCE [LARGE SCALE GENOMIC DNA]</scope>
    <source>
        <strain evidence="4">ATCC MYA-3404 / T1</strain>
    </source>
</reference>
<evidence type="ECO:0000313" key="4">
    <source>
        <dbReference type="Proteomes" id="UP000002037"/>
    </source>
</evidence>
<keyword evidence="4" id="KW-1185">Reference proteome</keyword>
<protein>
    <submittedName>
        <fullName evidence="3">Uncharacterized protein</fullName>
    </submittedName>
</protein>
<gene>
    <name evidence="3" type="ORF">CTRG_00285</name>
</gene>
<keyword evidence="2" id="KW-1133">Transmembrane helix</keyword>
<dbReference type="EMBL" id="GG692395">
    <property type="protein sequence ID" value="EER35546.1"/>
    <property type="molecule type" value="Genomic_DNA"/>
</dbReference>
<evidence type="ECO:0000256" key="2">
    <source>
        <dbReference type="SAM" id="Phobius"/>
    </source>
</evidence>
<sequence length="302" mass="34738">MMVVPDSKRNSLLLSLKYSNGSFSSTTSTSTTNSVSSRCSSIKRKYSTRLASVKHKCATIKLKLKRNSSYIKHRDRDIKDYDSDEVTIVARYSDDKFQTTHNIPGCPTEKLSLDELADSTLNAVCYRVTGNKKPFYFECTTEVEELECSQIITSELPLPLPPPTADNSLVESWEKYCQDYEPPEQTAIQLSPSAPRSPPRTPPPKYQPRSIPSSIKYKSQLNEYLKESSQPYSSLSRYYLNLHNSFANYHFLGHQDGTYKCSNYEMLQPILEENNKSTRVYKKYLYYILIFYISFAFLRSLI</sequence>
<evidence type="ECO:0000313" key="3">
    <source>
        <dbReference type="EMBL" id="EER35546.1"/>
    </source>
</evidence>
<feature type="region of interest" description="Disordered" evidence="1">
    <location>
        <begin position="186"/>
        <end position="211"/>
    </location>
</feature>
<evidence type="ECO:0000256" key="1">
    <source>
        <dbReference type="SAM" id="MobiDB-lite"/>
    </source>
</evidence>
<accession>C5M2J6</accession>
<dbReference type="OrthoDB" id="4014994at2759"/>
<dbReference type="Proteomes" id="UP000002037">
    <property type="component" value="Unassembled WGS sequence"/>
</dbReference>
<name>C5M2J6_CANTT</name>
<keyword evidence="2" id="KW-0472">Membrane</keyword>
<dbReference type="AlphaFoldDB" id="C5M2J6"/>
<dbReference type="RefSeq" id="XP_002545504.1">
    <property type="nucleotide sequence ID" value="XM_002545458.1"/>
</dbReference>
<keyword evidence="2" id="KW-0812">Transmembrane</keyword>
<dbReference type="GeneID" id="8296091"/>
<dbReference type="HOGENOM" id="CLU_080199_0_0_1"/>